<reference evidence="1" key="2">
    <citation type="journal article" date="2024" name="Plant">
        <title>Genomic evolution and insights into agronomic trait innovations of Sesamum species.</title>
        <authorList>
            <person name="Miao H."/>
            <person name="Wang L."/>
            <person name="Qu L."/>
            <person name="Liu H."/>
            <person name="Sun Y."/>
            <person name="Le M."/>
            <person name="Wang Q."/>
            <person name="Wei S."/>
            <person name="Zheng Y."/>
            <person name="Lin W."/>
            <person name="Duan Y."/>
            <person name="Cao H."/>
            <person name="Xiong S."/>
            <person name="Wang X."/>
            <person name="Wei L."/>
            <person name="Li C."/>
            <person name="Ma Q."/>
            <person name="Ju M."/>
            <person name="Zhao R."/>
            <person name="Li G."/>
            <person name="Mu C."/>
            <person name="Tian Q."/>
            <person name="Mei H."/>
            <person name="Zhang T."/>
            <person name="Gao T."/>
            <person name="Zhang H."/>
        </authorList>
    </citation>
    <scope>NUCLEOTIDE SEQUENCE</scope>
    <source>
        <strain evidence="1">3651</strain>
    </source>
</reference>
<evidence type="ECO:0000313" key="2">
    <source>
        <dbReference type="Proteomes" id="UP001293254"/>
    </source>
</evidence>
<name>A0AAE1Y6A2_9LAMI</name>
<sequence>MIRVVMKTKGSEVFRKAGLGEAKDGVDIGECGEPRIPRGRKNFAEIELNQEHHLDYRNSIDHVLGLNYSNGLLYWNHDQNVHLHEKQRVVVEWMYEMTENFL</sequence>
<organism evidence="1 2">
    <name type="scientific">Sesamum alatum</name>
    <dbReference type="NCBI Taxonomy" id="300844"/>
    <lineage>
        <taxon>Eukaryota</taxon>
        <taxon>Viridiplantae</taxon>
        <taxon>Streptophyta</taxon>
        <taxon>Embryophyta</taxon>
        <taxon>Tracheophyta</taxon>
        <taxon>Spermatophyta</taxon>
        <taxon>Magnoliopsida</taxon>
        <taxon>eudicotyledons</taxon>
        <taxon>Gunneridae</taxon>
        <taxon>Pentapetalae</taxon>
        <taxon>asterids</taxon>
        <taxon>lamiids</taxon>
        <taxon>Lamiales</taxon>
        <taxon>Pedaliaceae</taxon>
        <taxon>Sesamum</taxon>
    </lineage>
</organism>
<dbReference type="AlphaFoldDB" id="A0AAE1Y6A2"/>
<proteinExistence type="predicted"/>
<comment type="caution">
    <text evidence="1">The sequence shown here is derived from an EMBL/GenBank/DDBJ whole genome shotgun (WGS) entry which is preliminary data.</text>
</comment>
<protein>
    <submittedName>
        <fullName evidence="1">Uncharacterized protein</fullName>
    </submittedName>
</protein>
<reference evidence="1" key="1">
    <citation type="submission" date="2020-06" db="EMBL/GenBank/DDBJ databases">
        <authorList>
            <person name="Li T."/>
            <person name="Hu X."/>
            <person name="Zhang T."/>
            <person name="Song X."/>
            <person name="Zhang H."/>
            <person name="Dai N."/>
            <person name="Sheng W."/>
            <person name="Hou X."/>
            <person name="Wei L."/>
        </authorList>
    </citation>
    <scope>NUCLEOTIDE SEQUENCE</scope>
    <source>
        <strain evidence="1">3651</strain>
        <tissue evidence="1">Leaf</tissue>
    </source>
</reference>
<gene>
    <name evidence="1" type="ORF">Salat_1642900</name>
</gene>
<dbReference type="EMBL" id="JACGWO010000006">
    <property type="protein sequence ID" value="KAK4424495.1"/>
    <property type="molecule type" value="Genomic_DNA"/>
</dbReference>
<keyword evidence="2" id="KW-1185">Reference proteome</keyword>
<accession>A0AAE1Y6A2</accession>
<dbReference type="Proteomes" id="UP001293254">
    <property type="component" value="Unassembled WGS sequence"/>
</dbReference>
<evidence type="ECO:0000313" key="1">
    <source>
        <dbReference type="EMBL" id="KAK4424495.1"/>
    </source>
</evidence>